<comment type="caution">
    <text evidence="3">The sequence shown here is derived from an EMBL/GenBank/DDBJ whole genome shotgun (WGS) entry which is preliminary data.</text>
</comment>
<dbReference type="EMBL" id="ATAX01000035">
    <property type="protein sequence ID" value="EWM52485.1"/>
    <property type="molecule type" value="Genomic_DNA"/>
</dbReference>
<dbReference type="InterPro" id="IPR021994">
    <property type="entry name" value="DUF3592"/>
</dbReference>
<dbReference type="OrthoDB" id="1822979at2"/>
<evidence type="ECO:0000256" key="1">
    <source>
        <dbReference type="SAM" id="Phobius"/>
    </source>
</evidence>
<feature type="domain" description="DUF3592" evidence="2">
    <location>
        <begin position="37"/>
        <end position="100"/>
    </location>
</feature>
<gene>
    <name evidence="3" type="ORF">RF007C_08075</name>
</gene>
<protein>
    <recommendedName>
        <fullName evidence="2">DUF3592 domain-containing protein</fullName>
    </recommendedName>
</protein>
<dbReference type="Pfam" id="PF12158">
    <property type="entry name" value="DUF3592"/>
    <property type="match status" value="1"/>
</dbReference>
<feature type="transmembrane region" description="Helical" evidence="1">
    <location>
        <begin position="6"/>
        <end position="27"/>
    </location>
</feature>
<evidence type="ECO:0000259" key="2">
    <source>
        <dbReference type="Pfam" id="PF12158"/>
    </source>
</evidence>
<dbReference type="Proteomes" id="UP000019365">
    <property type="component" value="Unassembled WGS sequence"/>
</dbReference>
<dbReference type="eggNOG" id="ENOG5033JD8">
    <property type="taxonomic scope" value="Bacteria"/>
</dbReference>
<evidence type="ECO:0000313" key="3">
    <source>
        <dbReference type="EMBL" id="EWM52485.1"/>
    </source>
</evidence>
<keyword evidence="1" id="KW-1133">Transmembrane helix</keyword>
<sequence length="133" mass="14760">MRGALVAAGIMALFVVIGLSVLIGMLITKLKCREEVEAVVDELIPNHDGETGPSFYPVFLYRYEGVDYRRKSNFAASASKFKVGDPVKLFVDPDKPEKFYCPRETASKVITILLFTASSALILAFFWFADKNG</sequence>
<dbReference type="RefSeq" id="WP_019680835.1">
    <property type="nucleotide sequence ID" value="NZ_ATAX01000035.1"/>
</dbReference>
<organism evidence="3 4">
    <name type="scientific">Ruminococcus flavefaciens 007c</name>
    <dbReference type="NCBI Taxonomy" id="1341157"/>
    <lineage>
        <taxon>Bacteria</taxon>
        <taxon>Bacillati</taxon>
        <taxon>Bacillota</taxon>
        <taxon>Clostridia</taxon>
        <taxon>Eubacteriales</taxon>
        <taxon>Oscillospiraceae</taxon>
        <taxon>Ruminococcus</taxon>
    </lineage>
</organism>
<evidence type="ECO:0000313" key="4">
    <source>
        <dbReference type="Proteomes" id="UP000019365"/>
    </source>
</evidence>
<reference evidence="3 4" key="1">
    <citation type="journal article" date="2014" name="PLoS ONE">
        <title>Rumen cellulosomics: divergent fiber-degrading strategies revealed by comparative genome-wide analysis of six ruminococcal strains.</title>
        <authorList>
            <person name="Dassa B."/>
            <person name="Borovok I."/>
            <person name="Ruimy-Israeli V."/>
            <person name="Lamed R."/>
            <person name="Flint H.J."/>
            <person name="Duncan S.H."/>
            <person name="Henrissat B."/>
            <person name="Coutinho P."/>
            <person name="Morrison M."/>
            <person name="Mosoni P."/>
            <person name="Yeoman C.J."/>
            <person name="White B.A."/>
            <person name="Bayer E.A."/>
        </authorList>
    </citation>
    <scope>NUCLEOTIDE SEQUENCE [LARGE SCALE GENOMIC DNA]</scope>
    <source>
        <strain evidence="3 4">007c</strain>
    </source>
</reference>
<keyword evidence="4" id="KW-1185">Reference proteome</keyword>
<keyword evidence="1" id="KW-0472">Membrane</keyword>
<keyword evidence="1" id="KW-0812">Transmembrane</keyword>
<accession>W7UUH7</accession>
<dbReference type="PATRIC" id="fig|1341157.4.peg.2860"/>
<dbReference type="AlphaFoldDB" id="W7UUH7"/>
<name>W7UUH7_RUMFL</name>
<feature type="transmembrane region" description="Helical" evidence="1">
    <location>
        <begin position="109"/>
        <end position="129"/>
    </location>
</feature>
<proteinExistence type="predicted"/>